<dbReference type="SUPFAM" id="SSF56219">
    <property type="entry name" value="DNase I-like"/>
    <property type="match status" value="1"/>
</dbReference>
<gene>
    <name evidence="2" type="ORF">N789_14455</name>
</gene>
<dbReference type="GO" id="GO:0003824">
    <property type="term" value="F:catalytic activity"/>
    <property type="evidence" value="ECO:0007669"/>
    <property type="project" value="InterPro"/>
</dbReference>
<protein>
    <recommendedName>
        <fullName evidence="1">Endonuclease/exonuclease/phosphatase domain-containing protein</fullName>
    </recommendedName>
</protein>
<dbReference type="InterPro" id="IPR005135">
    <property type="entry name" value="Endo/exonuclease/phosphatase"/>
</dbReference>
<dbReference type="PATRIC" id="fig|1121015.4.peg.2355"/>
<sequence>MSVPAVTPLRLLSCNIQAGSSTRAYREYVTRSWSHVLPNGKRANLDSLAELFGPFDVVGLQESDPGSLRSGFDNQSDYLAERAQFPYFSHQANRRISRIAGSGNALLSRLPPTDLLDYALPGRVAGRGVLIANFGDGDEAWQLAVTHLSLGARSRQLQIAFLAELLSEQKRLVLMGDFNCDVNAPEMQSLYRRTRLQPPPACVPSFPSWAPERALDHILTAGFRTCDYRAIPAAGSDHLAVAITLSP</sequence>
<keyword evidence="3" id="KW-1185">Reference proteome</keyword>
<dbReference type="EMBL" id="AVCI01000013">
    <property type="protein sequence ID" value="KFN42282.1"/>
    <property type="molecule type" value="Genomic_DNA"/>
</dbReference>
<evidence type="ECO:0000313" key="2">
    <source>
        <dbReference type="EMBL" id="KFN42282.1"/>
    </source>
</evidence>
<dbReference type="eggNOG" id="COG3568">
    <property type="taxonomic scope" value="Bacteria"/>
</dbReference>
<evidence type="ECO:0000313" key="3">
    <source>
        <dbReference type="Proteomes" id="UP000029385"/>
    </source>
</evidence>
<dbReference type="GO" id="GO:0016020">
    <property type="term" value="C:membrane"/>
    <property type="evidence" value="ECO:0007669"/>
    <property type="project" value="GOC"/>
</dbReference>
<dbReference type="GO" id="GO:0006506">
    <property type="term" value="P:GPI anchor biosynthetic process"/>
    <property type="evidence" value="ECO:0007669"/>
    <property type="project" value="TreeGrafter"/>
</dbReference>
<evidence type="ECO:0000259" key="1">
    <source>
        <dbReference type="Pfam" id="PF03372"/>
    </source>
</evidence>
<dbReference type="STRING" id="1121015.GCA_000420545_01713"/>
<comment type="caution">
    <text evidence="2">The sequence shown here is derived from an EMBL/GenBank/DDBJ whole genome shotgun (WGS) entry which is preliminary data.</text>
</comment>
<dbReference type="RefSeq" id="WP_022969335.1">
    <property type="nucleotide sequence ID" value="NZ_ATVD01000003.1"/>
</dbReference>
<dbReference type="PANTHER" id="PTHR14859">
    <property type="entry name" value="CALCOFLUOR WHITE HYPERSENSITIVE PROTEIN PRECURSOR"/>
    <property type="match status" value="1"/>
</dbReference>
<dbReference type="AlphaFoldDB" id="A0A091ASY6"/>
<dbReference type="Gene3D" id="3.60.10.10">
    <property type="entry name" value="Endonuclease/exonuclease/phosphatase"/>
    <property type="match status" value="1"/>
</dbReference>
<dbReference type="PANTHER" id="PTHR14859:SF15">
    <property type="entry name" value="ENDONUCLEASE_EXONUCLEASE_PHOSPHATASE DOMAIN-CONTAINING PROTEIN"/>
    <property type="match status" value="1"/>
</dbReference>
<proteinExistence type="predicted"/>
<accession>A0A091ASY6</accession>
<dbReference type="Proteomes" id="UP000029385">
    <property type="component" value="Unassembled WGS sequence"/>
</dbReference>
<reference evidence="2 3" key="1">
    <citation type="submission" date="2013-09" db="EMBL/GenBank/DDBJ databases">
        <title>Genome sequencing of Arenimonas oryziterrae.</title>
        <authorList>
            <person name="Chen F."/>
            <person name="Wang G."/>
        </authorList>
    </citation>
    <scope>NUCLEOTIDE SEQUENCE [LARGE SCALE GENOMIC DNA]</scope>
    <source>
        <strain evidence="2 3">YC6267</strain>
    </source>
</reference>
<dbReference type="Pfam" id="PF03372">
    <property type="entry name" value="Exo_endo_phos"/>
    <property type="match status" value="1"/>
</dbReference>
<dbReference type="InterPro" id="IPR036691">
    <property type="entry name" value="Endo/exonu/phosph_ase_sf"/>
</dbReference>
<dbReference type="OrthoDB" id="5293344at2"/>
<organism evidence="2 3">
    <name type="scientific">Arenimonas oryziterrae DSM 21050 = YC6267</name>
    <dbReference type="NCBI Taxonomy" id="1121015"/>
    <lineage>
        <taxon>Bacteria</taxon>
        <taxon>Pseudomonadati</taxon>
        <taxon>Pseudomonadota</taxon>
        <taxon>Gammaproteobacteria</taxon>
        <taxon>Lysobacterales</taxon>
        <taxon>Lysobacteraceae</taxon>
        <taxon>Arenimonas</taxon>
    </lineage>
</organism>
<feature type="domain" description="Endonuclease/exonuclease/phosphatase" evidence="1">
    <location>
        <begin position="15"/>
        <end position="238"/>
    </location>
</feature>
<name>A0A091ASY6_9GAMM</name>
<dbReference type="InterPro" id="IPR051916">
    <property type="entry name" value="GPI-anchor_lipid_remodeler"/>
</dbReference>